<name>R0FKH3_9BRAS</name>
<proteinExistence type="predicted"/>
<dbReference type="AlphaFoldDB" id="R0FKH3"/>
<dbReference type="STRING" id="81985.R0FKH3"/>
<sequence>MMVTAHQILFSLIRYNEPDDEASSSYKDVSDATLPARTTYYVVIFVAGSVMRNKGEMLSISQKGTLSGNTGPGTLQVRRTLEVTTMSRNLTHRPKRCENTPSSSNFFSAPYGLEFSYEGSDSDWAATRMETEATRMILCFTA</sequence>
<dbReference type="Proteomes" id="UP000029121">
    <property type="component" value="Unassembled WGS sequence"/>
</dbReference>
<protein>
    <submittedName>
        <fullName evidence="1">Uncharacterized protein</fullName>
    </submittedName>
</protein>
<dbReference type="EMBL" id="KB870810">
    <property type="protein sequence ID" value="EOA22987.1"/>
    <property type="molecule type" value="Genomic_DNA"/>
</dbReference>
<evidence type="ECO:0000313" key="1">
    <source>
        <dbReference type="EMBL" id="EOA22987.1"/>
    </source>
</evidence>
<gene>
    <name evidence="1" type="ORF">CARUB_v10003734mg</name>
</gene>
<reference evidence="2" key="1">
    <citation type="journal article" date="2013" name="Nat. Genet.">
        <title>The Capsella rubella genome and the genomic consequences of rapid mating system evolution.</title>
        <authorList>
            <person name="Slotte T."/>
            <person name="Hazzouri K.M."/>
            <person name="Agren J.A."/>
            <person name="Koenig D."/>
            <person name="Maumus F."/>
            <person name="Guo Y.L."/>
            <person name="Steige K."/>
            <person name="Platts A.E."/>
            <person name="Escobar J.S."/>
            <person name="Newman L.K."/>
            <person name="Wang W."/>
            <person name="Mandakova T."/>
            <person name="Vello E."/>
            <person name="Smith L.M."/>
            <person name="Henz S.R."/>
            <person name="Steffen J."/>
            <person name="Takuno S."/>
            <person name="Brandvain Y."/>
            <person name="Coop G."/>
            <person name="Andolfatto P."/>
            <person name="Hu T.T."/>
            <person name="Blanchette M."/>
            <person name="Clark R.M."/>
            <person name="Quesneville H."/>
            <person name="Nordborg M."/>
            <person name="Gaut B.S."/>
            <person name="Lysak M.A."/>
            <person name="Jenkins J."/>
            <person name="Grimwood J."/>
            <person name="Chapman J."/>
            <person name="Prochnik S."/>
            <person name="Shu S."/>
            <person name="Rokhsar D."/>
            <person name="Schmutz J."/>
            <person name="Weigel D."/>
            <person name="Wright S.I."/>
        </authorList>
    </citation>
    <scope>NUCLEOTIDE SEQUENCE [LARGE SCALE GENOMIC DNA]</scope>
    <source>
        <strain evidence="2">cv. Monte Gargano</strain>
    </source>
</reference>
<organism evidence="1 2">
    <name type="scientific">Capsella rubella</name>
    <dbReference type="NCBI Taxonomy" id="81985"/>
    <lineage>
        <taxon>Eukaryota</taxon>
        <taxon>Viridiplantae</taxon>
        <taxon>Streptophyta</taxon>
        <taxon>Embryophyta</taxon>
        <taxon>Tracheophyta</taxon>
        <taxon>Spermatophyta</taxon>
        <taxon>Magnoliopsida</taxon>
        <taxon>eudicotyledons</taxon>
        <taxon>Gunneridae</taxon>
        <taxon>Pentapetalae</taxon>
        <taxon>rosids</taxon>
        <taxon>malvids</taxon>
        <taxon>Brassicales</taxon>
        <taxon>Brassicaceae</taxon>
        <taxon>Camelineae</taxon>
        <taxon>Capsella</taxon>
    </lineage>
</organism>
<evidence type="ECO:0000313" key="2">
    <source>
        <dbReference type="Proteomes" id="UP000029121"/>
    </source>
</evidence>
<accession>R0FKH3</accession>
<keyword evidence="2" id="KW-1185">Reference proteome</keyword>